<reference evidence="1 2" key="1">
    <citation type="submission" date="2013-11" db="EMBL/GenBank/DDBJ databases">
        <title>Genome sequencing of Stegodyphus mimosarum.</title>
        <authorList>
            <person name="Bechsgaard J."/>
        </authorList>
    </citation>
    <scope>NUCLEOTIDE SEQUENCE [LARGE SCALE GENOMIC DNA]</scope>
</reference>
<sequence length="62" mass="6779">MGTENCCMKMGSVPSFPGNMKSNSDQSSFKLFCTGEPDKIILWGVRNCFTVSVAWASGLRIL</sequence>
<proteinExistence type="predicted"/>
<evidence type="ECO:0000313" key="2">
    <source>
        <dbReference type="Proteomes" id="UP000054359"/>
    </source>
</evidence>
<accession>A0A087TS55</accession>
<evidence type="ECO:0000313" key="1">
    <source>
        <dbReference type="EMBL" id="KFM67944.1"/>
    </source>
</evidence>
<gene>
    <name evidence="1" type="ORF">X975_05982</name>
</gene>
<protein>
    <submittedName>
        <fullName evidence="1">Uncharacterized protein</fullName>
    </submittedName>
</protein>
<feature type="non-terminal residue" evidence="1">
    <location>
        <position position="62"/>
    </location>
</feature>
<dbReference type="AlphaFoldDB" id="A0A087TS55"/>
<name>A0A087TS55_STEMI</name>
<keyword evidence="2" id="KW-1185">Reference proteome</keyword>
<dbReference type="Proteomes" id="UP000054359">
    <property type="component" value="Unassembled WGS sequence"/>
</dbReference>
<dbReference type="EMBL" id="KK116500">
    <property type="protein sequence ID" value="KFM67944.1"/>
    <property type="molecule type" value="Genomic_DNA"/>
</dbReference>
<organism evidence="1 2">
    <name type="scientific">Stegodyphus mimosarum</name>
    <name type="common">African social velvet spider</name>
    <dbReference type="NCBI Taxonomy" id="407821"/>
    <lineage>
        <taxon>Eukaryota</taxon>
        <taxon>Metazoa</taxon>
        <taxon>Ecdysozoa</taxon>
        <taxon>Arthropoda</taxon>
        <taxon>Chelicerata</taxon>
        <taxon>Arachnida</taxon>
        <taxon>Araneae</taxon>
        <taxon>Araneomorphae</taxon>
        <taxon>Entelegynae</taxon>
        <taxon>Eresoidea</taxon>
        <taxon>Eresidae</taxon>
        <taxon>Stegodyphus</taxon>
    </lineage>
</organism>